<dbReference type="RefSeq" id="WP_069034978.1">
    <property type="nucleotide sequence ID" value="NZ_MDKC01000034.1"/>
</dbReference>
<comment type="caution">
    <text evidence="2">The sequence shown here is derived from an EMBL/GenBank/DDBJ whole genome shotgun (WGS) entry which is preliminary data.</text>
</comment>
<reference evidence="2 3" key="1">
    <citation type="submission" date="2016-07" db="EMBL/GenBank/DDBJ databases">
        <authorList>
            <person name="Townsley L."/>
            <person name="Shank E.A."/>
        </authorList>
    </citation>
    <scope>NUCLEOTIDE SEQUENCE [LARGE SCALE GENOMIC DNA]</scope>
    <source>
        <strain evidence="2 3">CH01</strain>
    </source>
</reference>
<feature type="transmembrane region" description="Helical" evidence="1">
    <location>
        <begin position="34"/>
        <end position="53"/>
    </location>
</feature>
<evidence type="ECO:0000313" key="2">
    <source>
        <dbReference type="EMBL" id="ODG90620.1"/>
    </source>
</evidence>
<keyword evidence="1" id="KW-0472">Membrane</keyword>
<keyword evidence="1" id="KW-0812">Transmembrane</keyword>
<accession>A0ABX2ZLL6</accession>
<evidence type="ECO:0000313" key="3">
    <source>
        <dbReference type="Proteomes" id="UP000094580"/>
    </source>
</evidence>
<proteinExistence type="predicted"/>
<gene>
    <name evidence="2" type="ORF">BED47_12185</name>
</gene>
<keyword evidence="3" id="KW-1185">Reference proteome</keyword>
<keyword evidence="1" id="KW-1133">Transmembrane helix</keyword>
<evidence type="ECO:0000256" key="1">
    <source>
        <dbReference type="SAM" id="Phobius"/>
    </source>
</evidence>
<protein>
    <submittedName>
        <fullName evidence="2">Uncharacterized protein</fullName>
    </submittedName>
</protein>
<name>A0ABX2ZLL6_9BACI</name>
<dbReference type="EMBL" id="MDKC01000034">
    <property type="protein sequence ID" value="ODG90620.1"/>
    <property type="molecule type" value="Genomic_DNA"/>
</dbReference>
<dbReference type="Proteomes" id="UP000094580">
    <property type="component" value="Unassembled WGS sequence"/>
</dbReference>
<sequence length="65" mass="7531">MKLKTLIGLLLGSFTTFFILSLLSNKLTNKEYWFYASIYLVFMVLAYLAINLIRKVKASKKTDSF</sequence>
<organism evidence="2 3">
    <name type="scientific">Gottfriedia luciferensis</name>
    <dbReference type="NCBI Taxonomy" id="178774"/>
    <lineage>
        <taxon>Bacteria</taxon>
        <taxon>Bacillati</taxon>
        <taxon>Bacillota</taxon>
        <taxon>Bacilli</taxon>
        <taxon>Bacillales</taxon>
        <taxon>Bacillaceae</taxon>
        <taxon>Gottfriedia</taxon>
    </lineage>
</organism>